<accession>A0ABT9ME89</accession>
<dbReference type="Gene3D" id="3.40.630.30">
    <property type="match status" value="1"/>
</dbReference>
<feature type="domain" description="N-acetyltransferase" evidence="3">
    <location>
        <begin position="179"/>
        <end position="331"/>
    </location>
</feature>
<sequence length="331" mass="35447">MTLHVRDATRADYPAVAAVMQAADPRRAVTAELLEVSAQKVRSSPRGLHLHQWVAERGGEIVGFAGVAQWAGAHHPDRYHAVITVPPGHARRGVGTALAGAVRAHLEARGAREVRAAAAEDQPHAVAFLTGRGFREVSREVDHVLTLDAHPAAEPDRARLPEGLRIVALPDFIAAQGRTAALEAFRATFNAARADEPRTVPAAPYTAEEIEEYLAHPLCLPEGILLAVTGAGEVAGLTELWLDPAEPERLHTGLTGTARAWRGRGVATALKRAALEVARARGTREIWTQNDLTNAPMLAVNARLGFRPQPALIQFRLGEIGPADAEATNDE</sequence>
<organism evidence="4 5">
    <name type="scientific">Deinococcus enclensis</name>
    <dbReference type="NCBI Taxonomy" id="1049582"/>
    <lineage>
        <taxon>Bacteria</taxon>
        <taxon>Thermotogati</taxon>
        <taxon>Deinococcota</taxon>
        <taxon>Deinococci</taxon>
        <taxon>Deinococcales</taxon>
        <taxon>Deinococcaceae</taxon>
        <taxon>Deinococcus</taxon>
    </lineage>
</organism>
<keyword evidence="2" id="KW-0012">Acyltransferase</keyword>
<dbReference type="Pfam" id="PF00583">
    <property type="entry name" value="Acetyltransf_1"/>
    <property type="match status" value="2"/>
</dbReference>
<dbReference type="InterPro" id="IPR050832">
    <property type="entry name" value="Bact_Acetyltransf"/>
</dbReference>
<keyword evidence="5" id="KW-1185">Reference proteome</keyword>
<dbReference type="EMBL" id="JAURUR010000007">
    <property type="protein sequence ID" value="MDP9764801.1"/>
    <property type="molecule type" value="Genomic_DNA"/>
</dbReference>
<comment type="caution">
    <text evidence="4">The sequence shown here is derived from an EMBL/GenBank/DDBJ whole genome shotgun (WGS) entry which is preliminary data.</text>
</comment>
<reference evidence="4 5" key="1">
    <citation type="submission" date="2023-07" db="EMBL/GenBank/DDBJ databases">
        <title>Genomic Encyclopedia of Type Strains, Phase IV (KMG-IV): sequencing the most valuable type-strain genomes for metagenomic binning, comparative biology and taxonomic classification.</title>
        <authorList>
            <person name="Goeker M."/>
        </authorList>
    </citation>
    <scope>NUCLEOTIDE SEQUENCE [LARGE SCALE GENOMIC DNA]</scope>
    <source>
        <strain evidence="4 5">NIO-1023</strain>
    </source>
</reference>
<dbReference type="Proteomes" id="UP001232163">
    <property type="component" value="Unassembled WGS sequence"/>
</dbReference>
<dbReference type="PANTHER" id="PTHR43877">
    <property type="entry name" value="AMINOALKYLPHOSPHONATE N-ACETYLTRANSFERASE-RELATED-RELATED"/>
    <property type="match status" value="1"/>
</dbReference>
<evidence type="ECO:0000313" key="5">
    <source>
        <dbReference type="Proteomes" id="UP001232163"/>
    </source>
</evidence>
<gene>
    <name evidence="4" type="ORF">QO006_002248</name>
</gene>
<dbReference type="SUPFAM" id="SSF55729">
    <property type="entry name" value="Acyl-CoA N-acyltransferases (Nat)"/>
    <property type="match status" value="2"/>
</dbReference>
<feature type="domain" description="N-acetyltransferase" evidence="3">
    <location>
        <begin position="3"/>
        <end position="161"/>
    </location>
</feature>
<evidence type="ECO:0000256" key="2">
    <source>
        <dbReference type="ARBA" id="ARBA00023315"/>
    </source>
</evidence>
<dbReference type="RefSeq" id="WP_307466333.1">
    <property type="nucleotide sequence ID" value="NZ_JAURUR010000007.1"/>
</dbReference>
<dbReference type="PROSITE" id="PS51186">
    <property type="entry name" value="GNAT"/>
    <property type="match status" value="2"/>
</dbReference>
<evidence type="ECO:0000256" key="1">
    <source>
        <dbReference type="ARBA" id="ARBA00022679"/>
    </source>
</evidence>
<dbReference type="CDD" id="cd04301">
    <property type="entry name" value="NAT_SF"/>
    <property type="match status" value="2"/>
</dbReference>
<dbReference type="InterPro" id="IPR000182">
    <property type="entry name" value="GNAT_dom"/>
</dbReference>
<keyword evidence="1" id="KW-0808">Transferase</keyword>
<proteinExistence type="predicted"/>
<protein>
    <submittedName>
        <fullName evidence="4">Ribosomal protein S18 acetylase RimI-like enzyme</fullName>
    </submittedName>
</protein>
<dbReference type="PANTHER" id="PTHR43877:SF6">
    <property type="entry name" value="GCN5-RELATED N-ACETYLTRANSFERASE"/>
    <property type="match status" value="1"/>
</dbReference>
<evidence type="ECO:0000313" key="4">
    <source>
        <dbReference type="EMBL" id="MDP9764801.1"/>
    </source>
</evidence>
<evidence type="ECO:0000259" key="3">
    <source>
        <dbReference type="PROSITE" id="PS51186"/>
    </source>
</evidence>
<dbReference type="InterPro" id="IPR016181">
    <property type="entry name" value="Acyl_CoA_acyltransferase"/>
</dbReference>
<name>A0ABT9ME89_9DEIO</name>